<dbReference type="InterPro" id="IPR029058">
    <property type="entry name" value="AB_hydrolase_fold"/>
</dbReference>
<dbReference type="Pfam" id="PF12697">
    <property type="entry name" value="Abhydrolase_6"/>
    <property type="match status" value="1"/>
</dbReference>
<dbReference type="EMBL" id="DMND01000097">
    <property type="protein sequence ID" value="HAN27427.1"/>
    <property type="molecule type" value="Genomic_DNA"/>
</dbReference>
<name>A0A3C1KL70_9GAMM</name>
<protein>
    <recommendedName>
        <fullName evidence="1">AB hydrolase-1 domain-containing protein</fullName>
    </recommendedName>
</protein>
<organism evidence="2 3">
    <name type="scientific">Haliea salexigens</name>
    <dbReference type="NCBI Taxonomy" id="287487"/>
    <lineage>
        <taxon>Bacteria</taxon>
        <taxon>Pseudomonadati</taxon>
        <taxon>Pseudomonadota</taxon>
        <taxon>Gammaproteobacteria</taxon>
        <taxon>Cellvibrionales</taxon>
        <taxon>Halieaceae</taxon>
        <taxon>Haliea</taxon>
    </lineage>
</organism>
<accession>A0A3C1KL70</accession>
<proteinExistence type="predicted"/>
<evidence type="ECO:0000259" key="1">
    <source>
        <dbReference type="Pfam" id="PF12697"/>
    </source>
</evidence>
<evidence type="ECO:0000313" key="2">
    <source>
        <dbReference type="EMBL" id="HAN27427.1"/>
    </source>
</evidence>
<dbReference type="Gene3D" id="3.40.50.1820">
    <property type="entry name" value="alpha/beta hydrolase"/>
    <property type="match status" value="1"/>
</dbReference>
<reference evidence="2 3" key="1">
    <citation type="journal article" date="2018" name="Nat. Biotechnol.">
        <title>A standardized bacterial taxonomy based on genome phylogeny substantially revises the tree of life.</title>
        <authorList>
            <person name="Parks D.H."/>
            <person name="Chuvochina M."/>
            <person name="Waite D.W."/>
            <person name="Rinke C."/>
            <person name="Skarshewski A."/>
            <person name="Chaumeil P.A."/>
            <person name="Hugenholtz P."/>
        </authorList>
    </citation>
    <scope>NUCLEOTIDE SEQUENCE [LARGE SCALE GENOMIC DNA]</scope>
    <source>
        <strain evidence="2">UBA9158</strain>
    </source>
</reference>
<comment type="caution">
    <text evidence="2">The sequence shown here is derived from an EMBL/GenBank/DDBJ whole genome shotgun (WGS) entry which is preliminary data.</text>
</comment>
<dbReference type="InterPro" id="IPR000073">
    <property type="entry name" value="AB_hydrolase_1"/>
</dbReference>
<gene>
    <name evidence="2" type="ORF">DCP75_06860</name>
</gene>
<feature type="non-terminal residue" evidence="2">
    <location>
        <position position="1"/>
    </location>
</feature>
<evidence type="ECO:0000313" key="3">
    <source>
        <dbReference type="Proteomes" id="UP000259273"/>
    </source>
</evidence>
<dbReference type="STRING" id="1121937.GCA_000423125_01352"/>
<dbReference type="SUPFAM" id="SSF53474">
    <property type="entry name" value="alpha/beta-Hydrolases"/>
    <property type="match status" value="1"/>
</dbReference>
<dbReference type="AlphaFoldDB" id="A0A3C1KL70"/>
<dbReference type="Proteomes" id="UP000259273">
    <property type="component" value="Unassembled WGS sequence"/>
</dbReference>
<sequence>PRGDGHSIIVLPGFMAADASTAGLRRFLNEQGYHALPWGLGRHGGGDRAASLEAALAARSETEARVAERVEQEFERTGRKVTLIGWSLGGLVAVALAHRYPQWLQRVITLGTPYGDPRGTALYRLMSGRNPGPADEEGIRRWTEHAYQGELQLPVLALYSKTDGIVGRDIAQCGADARWVRNVAVPASHIGFPFNPLVRAVIARELAQR</sequence>
<feature type="domain" description="AB hydrolase-1" evidence="1">
    <location>
        <begin position="8"/>
        <end position="195"/>
    </location>
</feature>